<sequence length="133" mass="14834">ATNSLEAIFLDGTRQKLKVFAVRPAGVCGEEELFHQWKKDASTRPVRTVYLRMEGRASTPTPPVASSSVHDGSSSDHNHMNGAKQDIYHNSNDYIEKKAMVIFLSCFVFCLKIDDVLTLPVLFVCAFPHNCCD</sequence>
<feature type="region of interest" description="Disordered" evidence="1">
    <location>
        <begin position="56"/>
        <end position="82"/>
    </location>
</feature>
<dbReference type="Proteomes" id="UP000192257">
    <property type="component" value="Unassembled WGS sequence"/>
</dbReference>
<feature type="non-terminal residue" evidence="2">
    <location>
        <position position="1"/>
    </location>
</feature>
<dbReference type="AlphaFoldDB" id="A0A1X0NE87"/>
<name>A0A1X0NE87_9TRYP</name>
<proteinExistence type="predicted"/>
<evidence type="ECO:0000313" key="3">
    <source>
        <dbReference type="Proteomes" id="UP000192257"/>
    </source>
</evidence>
<organism evidence="2 3">
    <name type="scientific">Trypanosoma theileri</name>
    <dbReference type="NCBI Taxonomy" id="67003"/>
    <lineage>
        <taxon>Eukaryota</taxon>
        <taxon>Discoba</taxon>
        <taxon>Euglenozoa</taxon>
        <taxon>Kinetoplastea</taxon>
        <taxon>Metakinetoplastina</taxon>
        <taxon>Trypanosomatida</taxon>
        <taxon>Trypanosomatidae</taxon>
        <taxon>Trypanosoma</taxon>
    </lineage>
</organism>
<gene>
    <name evidence="2" type="ORF">TM35_001021120</name>
</gene>
<protein>
    <submittedName>
        <fullName evidence="2">Trypanosoma vivax</fullName>
    </submittedName>
</protein>
<dbReference type="GeneID" id="39991406"/>
<dbReference type="OrthoDB" id="267415at2759"/>
<keyword evidence="3" id="KW-1185">Reference proteome</keyword>
<comment type="caution">
    <text evidence="2">The sequence shown here is derived from an EMBL/GenBank/DDBJ whole genome shotgun (WGS) entry which is preliminary data.</text>
</comment>
<evidence type="ECO:0000313" key="2">
    <source>
        <dbReference type="EMBL" id="ORC81947.1"/>
    </source>
</evidence>
<dbReference type="VEuPathDB" id="TriTrypDB:TM35_001021120"/>
<reference evidence="2 3" key="1">
    <citation type="submission" date="2017-03" db="EMBL/GenBank/DDBJ databases">
        <title>An alternative strategy for trypanosome survival in the mammalian bloodstream revealed through genome and transcriptome analysis of the ubiquitous bovine parasite Trypanosoma (Megatrypanum) theileri.</title>
        <authorList>
            <person name="Kelly S."/>
            <person name="Ivens A."/>
            <person name="Mott A."/>
            <person name="O'Neill E."/>
            <person name="Emms D."/>
            <person name="Macleod O."/>
            <person name="Voorheis P."/>
            <person name="Matthews J."/>
            <person name="Matthews K."/>
            <person name="Carrington M."/>
        </authorList>
    </citation>
    <scope>NUCLEOTIDE SEQUENCE [LARGE SCALE GENOMIC DNA]</scope>
    <source>
        <strain evidence="2">Edinburgh</strain>
    </source>
</reference>
<accession>A0A1X0NE87</accession>
<dbReference type="EMBL" id="NBCO01000102">
    <property type="protein sequence ID" value="ORC81947.1"/>
    <property type="molecule type" value="Genomic_DNA"/>
</dbReference>
<evidence type="ECO:0000256" key="1">
    <source>
        <dbReference type="SAM" id="MobiDB-lite"/>
    </source>
</evidence>
<dbReference type="RefSeq" id="XP_028877091.1">
    <property type="nucleotide sequence ID" value="XM_029031626.1"/>
</dbReference>